<dbReference type="PANTHER" id="PTHR30386">
    <property type="entry name" value="MEMBRANE FUSION SUBUNIT OF EMRAB-TOLC MULTIDRUG EFFLUX PUMP"/>
    <property type="match status" value="1"/>
</dbReference>
<dbReference type="Gene3D" id="2.40.30.170">
    <property type="match status" value="1"/>
</dbReference>
<dbReference type="Proteomes" id="UP000287447">
    <property type="component" value="Unassembled WGS sequence"/>
</dbReference>
<keyword evidence="1" id="KW-0175">Coiled coil</keyword>
<sequence>MNSTPPKTVAKTEDQLSRPHPTLTAEERHPVQPEAEHSAVWSRRAEGLKETVPPAPMERPPADTTPTGEATSPAQNQAGSSAKPPDEAETAKKKASPLRKGIRLLVLAALLCVGGYEGHSWWTVGRFIESTDDAYVGADMSVLSSKVTGYVDAVPVRENQSVQAGDVIARIEDGDYRLAVQAVEDKIAVQQATVARIDVQTIAAQSVVREAMAGIESAKAELDRANAAYQRQAKLAKTNFASRQAEDDALAARDKARAALNAARAQHATAQADISVFDAQRVEAERSLNGLQTELAQTRRDLQYTVIHAPVDGVVGNKSVEVGQLVQPGTRLAAIVPLRDIHIDANFKETQLAGLRPGTPVDITVDAYPDRVFKGAVESISPASGSLFSLLPPENATGNFTKIVQRLPVRIRLIPDGNDGSEGKGSEAVLRPGMSVEVSFDSRGGE</sequence>
<dbReference type="SUPFAM" id="SSF111369">
    <property type="entry name" value="HlyD-like secretion proteins"/>
    <property type="match status" value="1"/>
</dbReference>
<dbReference type="GO" id="GO:0055085">
    <property type="term" value="P:transmembrane transport"/>
    <property type="evidence" value="ECO:0007669"/>
    <property type="project" value="InterPro"/>
</dbReference>
<organism evidence="5 6">
    <name type="scientific">Hwanghaeella grinnelliae</name>
    <dbReference type="NCBI Taxonomy" id="2500179"/>
    <lineage>
        <taxon>Bacteria</taxon>
        <taxon>Pseudomonadati</taxon>
        <taxon>Pseudomonadota</taxon>
        <taxon>Alphaproteobacteria</taxon>
        <taxon>Rhodospirillales</taxon>
        <taxon>Rhodospirillaceae</taxon>
        <taxon>Hwanghaeella</taxon>
    </lineage>
</organism>
<dbReference type="InterPro" id="IPR050739">
    <property type="entry name" value="MFP"/>
</dbReference>
<dbReference type="Gene3D" id="1.10.287.470">
    <property type="entry name" value="Helix hairpin bin"/>
    <property type="match status" value="1"/>
</dbReference>
<dbReference type="Gene3D" id="2.40.50.100">
    <property type="match status" value="1"/>
</dbReference>
<evidence type="ECO:0000313" key="5">
    <source>
        <dbReference type="EMBL" id="RVU38968.1"/>
    </source>
</evidence>
<dbReference type="Pfam" id="PF25954">
    <property type="entry name" value="Beta-barrel_RND_2"/>
    <property type="match status" value="1"/>
</dbReference>
<evidence type="ECO:0000313" key="6">
    <source>
        <dbReference type="Proteomes" id="UP000287447"/>
    </source>
</evidence>
<feature type="coiled-coil region" evidence="1">
    <location>
        <begin position="208"/>
        <end position="301"/>
    </location>
</feature>
<dbReference type="OrthoDB" id="9811754at2"/>
<keyword evidence="6" id="KW-1185">Reference proteome</keyword>
<dbReference type="InterPro" id="IPR058792">
    <property type="entry name" value="Beta-barrel_RND_2"/>
</dbReference>
<evidence type="ECO:0000256" key="2">
    <source>
        <dbReference type="SAM" id="MobiDB-lite"/>
    </source>
</evidence>
<evidence type="ECO:0000259" key="4">
    <source>
        <dbReference type="Pfam" id="PF25954"/>
    </source>
</evidence>
<accession>A0A3S2WC15</accession>
<dbReference type="EMBL" id="SADE01000001">
    <property type="protein sequence ID" value="RVU38968.1"/>
    <property type="molecule type" value="Genomic_DNA"/>
</dbReference>
<dbReference type="AlphaFoldDB" id="A0A3S2WC15"/>
<feature type="compositionally biased region" description="Polar residues" evidence="2">
    <location>
        <begin position="64"/>
        <end position="80"/>
    </location>
</feature>
<feature type="domain" description="CusB-like beta-barrel" evidence="4">
    <location>
        <begin position="343"/>
        <end position="383"/>
    </location>
</feature>
<feature type="domain" description="Multidrug resistance protein MdtA-like barrel-sandwich hybrid" evidence="3">
    <location>
        <begin position="144"/>
        <end position="336"/>
    </location>
</feature>
<name>A0A3S2WC15_9PROT</name>
<feature type="compositionally biased region" description="Basic and acidic residues" evidence="2">
    <location>
        <begin position="25"/>
        <end position="49"/>
    </location>
</feature>
<dbReference type="Pfam" id="PF25917">
    <property type="entry name" value="BSH_RND"/>
    <property type="match status" value="1"/>
</dbReference>
<evidence type="ECO:0000256" key="1">
    <source>
        <dbReference type="SAM" id="Coils"/>
    </source>
</evidence>
<gene>
    <name evidence="5" type="ORF">EOI86_06810</name>
</gene>
<proteinExistence type="predicted"/>
<reference evidence="6" key="1">
    <citation type="submission" date="2019-01" db="EMBL/GenBank/DDBJ databases">
        <title>Gri0909 isolated from a small marine red alga.</title>
        <authorList>
            <person name="Kim J."/>
            <person name="Jeong S.E."/>
            <person name="Jeon C.O."/>
        </authorList>
    </citation>
    <scope>NUCLEOTIDE SEQUENCE [LARGE SCALE GENOMIC DNA]</scope>
    <source>
        <strain evidence="6">Gri0909</strain>
    </source>
</reference>
<protein>
    <submittedName>
        <fullName evidence="5">HlyD family secretion protein</fullName>
    </submittedName>
</protein>
<dbReference type="RefSeq" id="WP_127764340.1">
    <property type="nucleotide sequence ID" value="NZ_SADE01000001.1"/>
</dbReference>
<dbReference type="PANTHER" id="PTHR30386:SF24">
    <property type="entry name" value="MULTIDRUG RESISTANCE EFFLUX PUMP"/>
    <property type="match status" value="1"/>
</dbReference>
<evidence type="ECO:0000259" key="3">
    <source>
        <dbReference type="Pfam" id="PF25917"/>
    </source>
</evidence>
<feature type="region of interest" description="Disordered" evidence="2">
    <location>
        <begin position="1"/>
        <end position="95"/>
    </location>
</feature>
<comment type="caution">
    <text evidence="5">The sequence shown here is derived from an EMBL/GenBank/DDBJ whole genome shotgun (WGS) entry which is preliminary data.</text>
</comment>
<dbReference type="InterPro" id="IPR058625">
    <property type="entry name" value="MdtA-like_BSH"/>
</dbReference>